<organism evidence="4 5">
    <name type="scientific">Paranoxybacillus vitaminiphilus</name>
    <dbReference type="NCBI Taxonomy" id="581036"/>
    <lineage>
        <taxon>Bacteria</taxon>
        <taxon>Bacillati</taxon>
        <taxon>Bacillota</taxon>
        <taxon>Bacilli</taxon>
        <taxon>Bacillales</taxon>
        <taxon>Anoxybacillaceae</taxon>
        <taxon>Paranoxybacillus</taxon>
    </lineage>
</organism>
<dbReference type="InterPro" id="IPR042070">
    <property type="entry name" value="PucR_C-HTH_sf"/>
</dbReference>
<evidence type="ECO:0000259" key="3">
    <source>
        <dbReference type="Pfam" id="PF17853"/>
    </source>
</evidence>
<dbReference type="Proteomes" id="UP000248555">
    <property type="component" value="Unassembled WGS sequence"/>
</dbReference>
<comment type="similarity">
    <text evidence="1">Belongs to the CdaR family.</text>
</comment>
<gene>
    <name evidence="4" type="ORF">B0I26_104176</name>
</gene>
<evidence type="ECO:0000313" key="4">
    <source>
        <dbReference type="EMBL" id="RAK20523.1"/>
    </source>
</evidence>
<keyword evidence="4" id="KW-0238">DNA-binding</keyword>
<dbReference type="Pfam" id="PF17853">
    <property type="entry name" value="GGDEF_2"/>
    <property type="match status" value="1"/>
</dbReference>
<evidence type="ECO:0000313" key="5">
    <source>
        <dbReference type="Proteomes" id="UP000248555"/>
    </source>
</evidence>
<dbReference type="Pfam" id="PF13556">
    <property type="entry name" value="HTH_30"/>
    <property type="match status" value="1"/>
</dbReference>
<feature type="domain" description="PucR C-terminal helix-turn-helix" evidence="2">
    <location>
        <begin position="396"/>
        <end position="453"/>
    </location>
</feature>
<dbReference type="InterPro" id="IPR029016">
    <property type="entry name" value="GAF-like_dom_sf"/>
</dbReference>
<reference evidence="4 5" key="1">
    <citation type="submission" date="2018-06" db="EMBL/GenBank/DDBJ databases">
        <title>Genomic Encyclopedia of Type Strains, Phase III (KMG-III): the genomes of soil and plant-associated and newly described type strains.</title>
        <authorList>
            <person name="Whitman W."/>
        </authorList>
    </citation>
    <scope>NUCLEOTIDE SEQUENCE [LARGE SCALE GENOMIC DNA]</scope>
    <source>
        <strain evidence="4 5">CGMCC 1.8979</strain>
    </source>
</reference>
<feature type="domain" description="CdaR GGDEF-like" evidence="3">
    <location>
        <begin position="216"/>
        <end position="341"/>
    </location>
</feature>
<dbReference type="PANTHER" id="PTHR33744:SF1">
    <property type="entry name" value="DNA-BINDING TRANSCRIPTIONAL ACTIVATOR ADER"/>
    <property type="match status" value="1"/>
</dbReference>
<dbReference type="PANTHER" id="PTHR33744">
    <property type="entry name" value="CARBOHYDRATE DIACID REGULATOR"/>
    <property type="match status" value="1"/>
</dbReference>
<dbReference type="InterPro" id="IPR025736">
    <property type="entry name" value="PucR_C-HTH_dom"/>
</dbReference>
<dbReference type="EMBL" id="QLMH01000004">
    <property type="protein sequence ID" value="RAK20523.1"/>
    <property type="molecule type" value="Genomic_DNA"/>
</dbReference>
<dbReference type="Gene3D" id="1.10.10.2840">
    <property type="entry name" value="PucR C-terminal helix-turn-helix domain"/>
    <property type="match status" value="1"/>
</dbReference>
<evidence type="ECO:0000259" key="2">
    <source>
        <dbReference type="Pfam" id="PF13556"/>
    </source>
</evidence>
<dbReference type="InterPro" id="IPR041522">
    <property type="entry name" value="CdaR_GGDEF"/>
</dbReference>
<evidence type="ECO:0000256" key="1">
    <source>
        <dbReference type="ARBA" id="ARBA00006754"/>
    </source>
</evidence>
<dbReference type="GO" id="GO:0003677">
    <property type="term" value="F:DNA binding"/>
    <property type="evidence" value="ECO:0007669"/>
    <property type="project" value="UniProtKB-KW"/>
</dbReference>
<accession>A0A327YHV7</accession>
<protein>
    <submittedName>
        <fullName evidence="4">DNA-binding PucR family transcriptional regulator</fullName>
    </submittedName>
</protein>
<dbReference type="AlphaFoldDB" id="A0A327YHV7"/>
<dbReference type="InterPro" id="IPR051448">
    <property type="entry name" value="CdaR-like_regulators"/>
</dbReference>
<dbReference type="Gene3D" id="3.30.450.40">
    <property type="match status" value="1"/>
</dbReference>
<keyword evidence="5" id="KW-1185">Reference proteome</keyword>
<name>A0A327YHV7_9BACL</name>
<proteinExistence type="inferred from homology"/>
<sequence length="461" mass="53974">MNKKHIQSPINFLYNDSIHKHRYNRYNRKQTKFSFVPFHKYYLTERGKKMTYHNDPFKGNFDSLEEFADRISDLLQCPITIEDANHRLIAYSAHDDYTDPARTATIISRRVPEKVINSLWKQGVIQTLLSSKEPVRVETISDVGLGNRVAVSIWKNDEVIGFIWALETDRSLSKDDMELLKQAAKTAKNKVLQLYMRKNKKEERVQEFFWKLLTGHITANEEIKENFAMMQIPTAPLFSVLIFRFANEITNEMEKQISYVLQTTQQIQVLLHTIDRHDFILLAAPKSTAQPIHEFNQFMASFATKMNERFHVNSIKSSFGGVYETYEHIEKSYKEALAVLTIKEKFPTETAAIYSYQQLGIYQFFDLLLEKKRQGELINSSLHKLQAYDEKHHTNLVETFEVFFDHDSNVNETAKALNIHTNTLSYRLKRIAEIGEIDLKDINQKLKLYIDIKLSKYEALH</sequence>
<comment type="caution">
    <text evidence="4">The sequence shown here is derived from an EMBL/GenBank/DDBJ whole genome shotgun (WGS) entry which is preliminary data.</text>
</comment>